<feature type="domain" description="Methyl-accepting transducer" evidence="10">
    <location>
        <begin position="305"/>
        <end position="500"/>
    </location>
</feature>
<evidence type="ECO:0000256" key="6">
    <source>
        <dbReference type="ARBA" id="ARBA00023224"/>
    </source>
</evidence>
<keyword evidence="5" id="KW-0472">Membrane</keyword>
<dbReference type="SMART" id="SM00283">
    <property type="entry name" value="MA"/>
    <property type="match status" value="1"/>
</dbReference>
<keyword evidence="2" id="KW-1003">Cell membrane</keyword>
<dbReference type="InterPro" id="IPR003660">
    <property type="entry name" value="HAMP_dom"/>
</dbReference>
<dbReference type="Gene3D" id="6.10.340.10">
    <property type="match status" value="1"/>
</dbReference>
<evidence type="ECO:0000259" key="11">
    <source>
        <dbReference type="PROSITE" id="PS50885"/>
    </source>
</evidence>
<proteinExistence type="inferred from homology"/>
<comment type="subcellular location">
    <subcellularLocation>
        <location evidence="1">Cell membrane</location>
        <topology evidence="1">Multi-pass membrane protein</topology>
    </subcellularLocation>
</comment>
<name>A0A1H3NX08_9ACTN</name>
<dbReference type="Pfam" id="PF00672">
    <property type="entry name" value="HAMP"/>
    <property type="match status" value="1"/>
</dbReference>
<dbReference type="Proteomes" id="UP000242415">
    <property type="component" value="Unassembled WGS sequence"/>
</dbReference>
<dbReference type="GO" id="GO:0007165">
    <property type="term" value="P:signal transduction"/>
    <property type="evidence" value="ECO:0007669"/>
    <property type="project" value="UniProtKB-KW"/>
</dbReference>
<dbReference type="CDD" id="cd06225">
    <property type="entry name" value="HAMP"/>
    <property type="match status" value="1"/>
</dbReference>
<accession>A0A1H3NX08</accession>
<dbReference type="RefSeq" id="WP_175543622.1">
    <property type="nucleotide sequence ID" value="NZ_FNPH01000004.1"/>
</dbReference>
<dbReference type="Pfam" id="PF00015">
    <property type="entry name" value="MCPsignal"/>
    <property type="match status" value="1"/>
</dbReference>
<evidence type="ECO:0000256" key="9">
    <source>
        <dbReference type="SAM" id="Coils"/>
    </source>
</evidence>
<evidence type="ECO:0000256" key="4">
    <source>
        <dbReference type="ARBA" id="ARBA00022989"/>
    </source>
</evidence>
<dbReference type="EMBL" id="FNPH01000004">
    <property type="protein sequence ID" value="SDY93368.1"/>
    <property type="molecule type" value="Genomic_DNA"/>
</dbReference>
<dbReference type="AlphaFoldDB" id="A0A1H3NX08"/>
<evidence type="ECO:0000256" key="1">
    <source>
        <dbReference type="ARBA" id="ARBA00004651"/>
    </source>
</evidence>
<dbReference type="GO" id="GO:0006935">
    <property type="term" value="P:chemotaxis"/>
    <property type="evidence" value="ECO:0007669"/>
    <property type="project" value="InterPro"/>
</dbReference>
<keyword evidence="4" id="KW-1133">Transmembrane helix</keyword>
<keyword evidence="3" id="KW-0812">Transmembrane</keyword>
<reference evidence="13" key="1">
    <citation type="submission" date="2016-10" db="EMBL/GenBank/DDBJ databases">
        <authorList>
            <person name="Varghese N."/>
            <person name="Submissions S."/>
        </authorList>
    </citation>
    <scope>NUCLEOTIDE SEQUENCE [LARGE SCALE GENOMIC DNA]</scope>
    <source>
        <strain evidence="13">DSM 45245</strain>
    </source>
</reference>
<evidence type="ECO:0000313" key="12">
    <source>
        <dbReference type="EMBL" id="SDY93368.1"/>
    </source>
</evidence>
<keyword evidence="9" id="KW-0175">Coiled coil</keyword>
<dbReference type="Gene3D" id="1.10.287.950">
    <property type="entry name" value="Methyl-accepting chemotaxis protein"/>
    <property type="match status" value="1"/>
</dbReference>
<dbReference type="SUPFAM" id="SSF58104">
    <property type="entry name" value="Methyl-accepting chemotaxis protein (MCP) signaling domain"/>
    <property type="match status" value="1"/>
</dbReference>
<keyword evidence="6 8" id="KW-0807">Transducer</keyword>
<dbReference type="SMART" id="SM01049">
    <property type="entry name" value="Cache_2"/>
    <property type="match status" value="1"/>
</dbReference>
<evidence type="ECO:0000259" key="10">
    <source>
        <dbReference type="PROSITE" id="PS50111"/>
    </source>
</evidence>
<organism evidence="12 13">
    <name type="scientific">Micromonospora pattaloongensis</name>
    <dbReference type="NCBI Taxonomy" id="405436"/>
    <lineage>
        <taxon>Bacteria</taxon>
        <taxon>Bacillati</taxon>
        <taxon>Actinomycetota</taxon>
        <taxon>Actinomycetes</taxon>
        <taxon>Micromonosporales</taxon>
        <taxon>Micromonosporaceae</taxon>
        <taxon>Micromonospora</taxon>
    </lineage>
</organism>
<dbReference type="PANTHER" id="PTHR32089:SF112">
    <property type="entry name" value="LYSOZYME-LIKE PROTEIN-RELATED"/>
    <property type="match status" value="1"/>
</dbReference>
<evidence type="ECO:0000256" key="8">
    <source>
        <dbReference type="PROSITE-ProRule" id="PRU00284"/>
    </source>
</evidence>
<evidence type="ECO:0000256" key="2">
    <source>
        <dbReference type="ARBA" id="ARBA00022475"/>
    </source>
</evidence>
<protein>
    <submittedName>
        <fullName evidence="12">Methyl-accepting chemotaxis sensory transducer with Cache sensor</fullName>
    </submittedName>
</protein>
<evidence type="ECO:0000256" key="3">
    <source>
        <dbReference type="ARBA" id="ARBA00022692"/>
    </source>
</evidence>
<dbReference type="InterPro" id="IPR004090">
    <property type="entry name" value="Chemotax_Me-accpt_rcpt"/>
</dbReference>
<gene>
    <name evidence="12" type="ORF">SAMN05444365_104207</name>
</gene>
<keyword evidence="13" id="KW-1185">Reference proteome</keyword>
<dbReference type="Pfam" id="PF17200">
    <property type="entry name" value="sCache_2"/>
    <property type="match status" value="1"/>
</dbReference>
<dbReference type="Gene3D" id="3.30.450.20">
    <property type="entry name" value="PAS domain"/>
    <property type="match status" value="1"/>
</dbReference>
<dbReference type="PANTHER" id="PTHR32089">
    <property type="entry name" value="METHYL-ACCEPTING CHEMOTAXIS PROTEIN MCPB"/>
    <property type="match status" value="1"/>
</dbReference>
<comment type="similarity">
    <text evidence="7">Belongs to the methyl-accepting chemotaxis (MCP) protein family.</text>
</comment>
<dbReference type="SMART" id="SM00304">
    <property type="entry name" value="HAMP"/>
    <property type="match status" value="1"/>
</dbReference>
<dbReference type="PROSITE" id="PS50885">
    <property type="entry name" value="HAMP"/>
    <property type="match status" value="1"/>
</dbReference>
<dbReference type="GO" id="GO:0004888">
    <property type="term" value="F:transmembrane signaling receptor activity"/>
    <property type="evidence" value="ECO:0007669"/>
    <property type="project" value="InterPro"/>
</dbReference>
<dbReference type="PRINTS" id="PR00260">
    <property type="entry name" value="CHEMTRNSDUCR"/>
</dbReference>
<dbReference type="PROSITE" id="PS50111">
    <property type="entry name" value="CHEMOTAXIS_TRANSDUC_2"/>
    <property type="match status" value="1"/>
</dbReference>
<feature type="domain" description="HAMP" evidence="11">
    <location>
        <begin position="213"/>
        <end position="265"/>
    </location>
</feature>
<dbReference type="GO" id="GO:0005886">
    <property type="term" value="C:plasma membrane"/>
    <property type="evidence" value="ECO:0007669"/>
    <property type="project" value="UniProtKB-SubCell"/>
</dbReference>
<evidence type="ECO:0000256" key="7">
    <source>
        <dbReference type="ARBA" id="ARBA00029447"/>
    </source>
</evidence>
<evidence type="ECO:0000256" key="5">
    <source>
        <dbReference type="ARBA" id="ARBA00023136"/>
    </source>
</evidence>
<feature type="coiled-coil region" evidence="9">
    <location>
        <begin position="256"/>
        <end position="283"/>
    </location>
</feature>
<dbReference type="InterPro" id="IPR004089">
    <property type="entry name" value="MCPsignal_dom"/>
</dbReference>
<dbReference type="STRING" id="405436.SAMN05444365_104207"/>
<evidence type="ECO:0000313" key="13">
    <source>
        <dbReference type="Proteomes" id="UP000242415"/>
    </source>
</evidence>
<sequence length="513" mass="53950">MRRLLNVGIFVKLAVVAGVAIAGLLAMGAARLAEVAPMELESRKAKVRALVESATSVIAGYHAATQNGTMTTEQAQRAALTALKAMRYGADDYFFVNDMHPVMVMHPMKPELDGKDLSTNADPNGKLLFVEFVKVVRAEGAGFVDYQWPKPGHDAPVDKLTYVAGFEPWGWVVGTGIYIDDMHAAIAAHERDVMVQTGAIMLGVAVVLVLVGLSITRPVRSLTLATRRLADGQLDVALPSPGRGELGRMSAALGVLRDGLAERQALAEERDRMRAQAEAEKRRAADDVADRLEATVDTVAGRLKEAVEAMQRGAAELGDTTGQLVGTVREISHLAGESSDVAGRAAAEATDASGTVNGLTTAADTIGGVVEVIRKVAAQTNLLALNATIEAARAGEIGKGFAVVAGEVKELAQQSSRATDEIAREIESIQSTSQEAARVMDRMADTVERLGSSTREVAAAIAGGDSEGASVRGSAEATGQVAHRIQQLSGELSAEADRLRGDFGVLLSQLRQG</sequence>
<dbReference type="InterPro" id="IPR033480">
    <property type="entry name" value="sCache_2"/>
</dbReference>